<protein>
    <submittedName>
        <fullName evidence="1">20227_t:CDS:1</fullName>
    </submittedName>
</protein>
<name>A0ACA9LVW7_9GLOM</name>
<sequence length="394" mass="45636">RKLTKVALNECINIHEDDSLKSFLREMKNHTKINGLWGVIDFYGIAYGHKHDDLKIVLHYADKSDLGEYLASNFTSITWKERLSIILDIAAGLYQIHDRGKHIYGSNNNDKPSFDESIPSFYQNMIHSCCDKEPSNRPNAQTLANEIIDWKLNKMRQFNDKKRLISYMSKEDEKTVEKLQNDIILDPENIENNDIYSKKKSGSMESNALVESYKKAIDGDLEAMKNIAICLLNGNDIEKDMNEAFKWCMKCFRKNILLTREELIPLVEYFSQDSPDLERKIRYGRMLECGLGVDKDLVNAYLIYKNAAESGHAHAQFITGKFCEKGLGRKEDLKEAFDWFIKAIKQNNSDALDYINKRYRASFMSHGKSITFQYTEFYNKESIVTSKSTKIILE</sequence>
<evidence type="ECO:0000313" key="1">
    <source>
        <dbReference type="EMBL" id="CAG8552838.1"/>
    </source>
</evidence>
<reference evidence="1" key="1">
    <citation type="submission" date="2021-06" db="EMBL/GenBank/DDBJ databases">
        <authorList>
            <person name="Kallberg Y."/>
            <person name="Tangrot J."/>
            <person name="Rosling A."/>
        </authorList>
    </citation>
    <scope>NUCLEOTIDE SEQUENCE</scope>
    <source>
        <strain evidence="1">MA461A</strain>
    </source>
</reference>
<comment type="caution">
    <text evidence="1">The sequence shown here is derived from an EMBL/GenBank/DDBJ whole genome shotgun (WGS) entry which is preliminary data.</text>
</comment>
<feature type="non-terminal residue" evidence="1">
    <location>
        <position position="1"/>
    </location>
</feature>
<proteinExistence type="predicted"/>
<accession>A0ACA9LVW7</accession>
<organism evidence="1 2">
    <name type="scientific">Racocetra persica</name>
    <dbReference type="NCBI Taxonomy" id="160502"/>
    <lineage>
        <taxon>Eukaryota</taxon>
        <taxon>Fungi</taxon>
        <taxon>Fungi incertae sedis</taxon>
        <taxon>Mucoromycota</taxon>
        <taxon>Glomeromycotina</taxon>
        <taxon>Glomeromycetes</taxon>
        <taxon>Diversisporales</taxon>
        <taxon>Gigasporaceae</taxon>
        <taxon>Racocetra</taxon>
    </lineage>
</organism>
<keyword evidence="2" id="KW-1185">Reference proteome</keyword>
<gene>
    <name evidence="1" type="ORF">RPERSI_LOCUS4032</name>
</gene>
<dbReference type="Proteomes" id="UP000789920">
    <property type="component" value="Unassembled WGS sequence"/>
</dbReference>
<dbReference type="EMBL" id="CAJVQC010005342">
    <property type="protein sequence ID" value="CAG8552838.1"/>
    <property type="molecule type" value="Genomic_DNA"/>
</dbReference>
<evidence type="ECO:0000313" key="2">
    <source>
        <dbReference type="Proteomes" id="UP000789920"/>
    </source>
</evidence>